<evidence type="ECO:0000256" key="1">
    <source>
        <dbReference type="SAM" id="Phobius"/>
    </source>
</evidence>
<evidence type="ECO:0000313" key="2">
    <source>
        <dbReference type="EMBL" id="UOQ74492.1"/>
    </source>
</evidence>
<gene>
    <name evidence="2" type="ORF">MUN79_11785</name>
</gene>
<sequence length="204" mass="22462">MLNKYKLVWLGLLAIGYGVVKLWLLASYSDAVLAPLRQLEPQTAASLRLLPAGTPVLVEGRISRVTPQRYGTLVAYVRSTAERYSDKQEPIWLEDDWVSPALLLEVGSQTMPIEPGYALRNTTIQKLTKRNSYSGFDRGSQVFAVGTISRAGAIKAETVYGGKRDAYLFKQTGEKWVGYAGALFVLVLGLGLLGVEVVLGRNRR</sequence>
<keyword evidence="1" id="KW-0812">Transmembrane</keyword>
<dbReference type="RefSeq" id="WP_244677831.1">
    <property type="nucleotide sequence ID" value="NZ_CP095046.1"/>
</dbReference>
<accession>A0A8T9QC11</accession>
<dbReference type="KEGG" id="hcu:MUN79_11785"/>
<keyword evidence="3" id="KW-1185">Reference proteome</keyword>
<feature type="transmembrane region" description="Helical" evidence="1">
    <location>
        <begin position="7"/>
        <end position="26"/>
    </location>
</feature>
<keyword evidence="1" id="KW-1133">Transmembrane helix</keyword>
<name>A0A8T9QC11_9BACT</name>
<reference evidence="2" key="1">
    <citation type="submission" date="2022-04" db="EMBL/GenBank/DDBJ databases">
        <title>Hymenobacter sp. isolated from the air.</title>
        <authorList>
            <person name="Won M."/>
            <person name="Lee C.-M."/>
            <person name="Woen H.-Y."/>
            <person name="Kwon S.-W."/>
        </authorList>
    </citation>
    <scope>NUCLEOTIDE SEQUENCE</scope>
    <source>
        <strain evidence="2">5116S-3</strain>
    </source>
</reference>
<proteinExistence type="predicted"/>
<dbReference type="AlphaFoldDB" id="A0A8T9QC11"/>
<dbReference type="EMBL" id="CP095046">
    <property type="protein sequence ID" value="UOQ74492.1"/>
    <property type="molecule type" value="Genomic_DNA"/>
</dbReference>
<evidence type="ECO:0000313" key="3">
    <source>
        <dbReference type="Proteomes" id="UP000831796"/>
    </source>
</evidence>
<feature type="transmembrane region" description="Helical" evidence="1">
    <location>
        <begin position="176"/>
        <end position="199"/>
    </location>
</feature>
<protein>
    <submittedName>
        <fullName evidence="2">Uncharacterized protein</fullName>
    </submittedName>
</protein>
<keyword evidence="1" id="KW-0472">Membrane</keyword>
<dbReference type="Proteomes" id="UP000831796">
    <property type="component" value="Chromosome"/>
</dbReference>
<organism evidence="2 3">
    <name type="scientific">Hymenobacter cellulosilyticus</name>
    <dbReference type="NCBI Taxonomy" id="2932248"/>
    <lineage>
        <taxon>Bacteria</taxon>
        <taxon>Pseudomonadati</taxon>
        <taxon>Bacteroidota</taxon>
        <taxon>Cytophagia</taxon>
        <taxon>Cytophagales</taxon>
        <taxon>Hymenobacteraceae</taxon>
        <taxon>Hymenobacter</taxon>
    </lineage>
</organism>